<accession>A0ABT0ZSC8</accession>
<gene>
    <name evidence="1" type="ORF">KDL28_00880</name>
</gene>
<reference evidence="1" key="1">
    <citation type="submission" date="2021-04" db="EMBL/GenBank/DDBJ databases">
        <title>Pseudonocardia sp. nov., isolated from sandy soil of mangrove forest.</title>
        <authorList>
            <person name="Zan Z."/>
            <person name="Huang R."/>
            <person name="Liu W."/>
        </authorList>
    </citation>
    <scope>NUCLEOTIDE SEQUENCE</scope>
    <source>
        <strain evidence="1">S2-4</strain>
    </source>
</reference>
<proteinExistence type="predicted"/>
<dbReference type="EMBL" id="JAGSOV010000003">
    <property type="protein sequence ID" value="MCO1653600.1"/>
    <property type="molecule type" value="Genomic_DNA"/>
</dbReference>
<keyword evidence="2" id="KW-1185">Reference proteome</keyword>
<evidence type="ECO:0000313" key="2">
    <source>
        <dbReference type="Proteomes" id="UP001165283"/>
    </source>
</evidence>
<dbReference type="Proteomes" id="UP001165283">
    <property type="component" value="Unassembled WGS sequence"/>
</dbReference>
<comment type="caution">
    <text evidence="1">The sequence shown here is derived from an EMBL/GenBank/DDBJ whole genome shotgun (WGS) entry which is preliminary data.</text>
</comment>
<evidence type="ECO:0000313" key="1">
    <source>
        <dbReference type="EMBL" id="MCO1653600.1"/>
    </source>
</evidence>
<dbReference type="RefSeq" id="WP_252435186.1">
    <property type="nucleotide sequence ID" value="NZ_JAGSOV010000003.1"/>
</dbReference>
<protein>
    <submittedName>
        <fullName evidence="1">Uncharacterized protein</fullName>
    </submittedName>
</protein>
<sequence length="77" mass="8081">MVPRGEKRSRPRASAFADELAPMVGVWLRLLNAHVPDASGRCRACTAGGTGVPSEPWPCVIRGMAELARISHSAGAA</sequence>
<name>A0ABT0ZSC8_9PSEU</name>
<organism evidence="1 2">
    <name type="scientific">Pseudonocardia humida</name>
    <dbReference type="NCBI Taxonomy" id="2800819"/>
    <lineage>
        <taxon>Bacteria</taxon>
        <taxon>Bacillati</taxon>
        <taxon>Actinomycetota</taxon>
        <taxon>Actinomycetes</taxon>
        <taxon>Pseudonocardiales</taxon>
        <taxon>Pseudonocardiaceae</taxon>
        <taxon>Pseudonocardia</taxon>
    </lineage>
</organism>